<organism evidence="5 6">
    <name type="scientific">Paratrimastix pyriformis</name>
    <dbReference type="NCBI Taxonomy" id="342808"/>
    <lineage>
        <taxon>Eukaryota</taxon>
        <taxon>Metamonada</taxon>
        <taxon>Preaxostyla</taxon>
        <taxon>Paratrimastigidae</taxon>
        <taxon>Paratrimastix</taxon>
    </lineage>
</organism>
<dbReference type="EMBL" id="JAPMOS010000156">
    <property type="protein sequence ID" value="KAJ4454451.1"/>
    <property type="molecule type" value="Genomic_DNA"/>
</dbReference>
<dbReference type="Pfam" id="PF06888">
    <property type="entry name" value="Put_Phosphatase"/>
    <property type="match status" value="1"/>
</dbReference>
<dbReference type="NCBIfam" id="TIGR01488">
    <property type="entry name" value="HAD-SF-IB"/>
    <property type="match status" value="1"/>
</dbReference>
<evidence type="ECO:0000256" key="2">
    <source>
        <dbReference type="ARBA" id="ARBA00022723"/>
    </source>
</evidence>
<dbReference type="PANTHER" id="PTHR20889:SF12">
    <property type="entry name" value="LP01149P"/>
    <property type="match status" value="1"/>
</dbReference>
<evidence type="ECO:0000313" key="5">
    <source>
        <dbReference type="EMBL" id="KAJ4454451.1"/>
    </source>
</evidence>
<dbReference type="Gene3D" id="3.40.50.1000">
    <property type="entry name" value="HAD superfamily/HAD-like"/>
    <property type="match status" value="1"/>
</dbReference>
<keyword evidence="6" id="KW-1185">Reference proteome</keyword>
<proteinExistence type="predicted"/>
<reference evidence="5" key="1">
    <citation type="journal article" date="2022" name="bioRxiv">
        <title>Genomics of Preaxostyla Flagellates Illuminates Evolutionary Transitions and the Path Towards Mitochondrial Loss.</title>
        <authorList>
            <person name="Novak L.V.F."/>
            <person name="Treitli S.C."/>
            <person name="Pyrih J."/>
            <person name="Halakuc P."/>
            <person name="Pipaliya S.V."/>
            <person name="Vacek V."/>
            <person name="Brzon O."/>
            <person name="Soukal P."/>
            <person name="Eme L."/>
            <person name="Dacks J.B."/>
            <person name="Karnkowska A."/>
            <person name="Elias M."/>
            <person name="Hampl V."/>
        </authorList>
    </citation>
    <scope>NUCLEOTIDE SEQUENCE</scope>
    <source>
        <strain evidence="5">RCP-MX</strain>
    </source>
</reference>
<evidence type="ECO:0000256" key="3">
    <source>
        <dbReference type="ARBA" id="ARBA00022801"/>
    </source>
</evidence>
<dbReference type="InterPro" id="IPR016965">
    <property type="entry name" value="Pase_PHOSPHO-typ"/>
</dbReference>
<dbReference type="Proteomes" id="UP001141327">
    <property type="component" value="Unassembled WGS sequence"/>
</dbReference>
<protein>
    <submittedName>
        <fullName evidence="5">Pyridoxal phosphate phosphatase PHOSPHO2</fullName>
    </submittedName>
</protein>
<dbReference type="InterPro" id="IPR023214">
    <property type="entry name" value="HAD_sf"/>
</dbReference>
<accession>A0ABQ8U519</accession>
<name>A0ABQ8U519_9EUKA</name>
<evidence type="ECO:0000313" key="6">
    <source>
        <dbReference type="Proteomes" id="UP001141327"/>
    </source>
</evidence>
<keyword evidence="4" id="KW-0460">Magnesium</keyword>
<evidence type="ECO:0000256" key="4">
    <source>
        <dbReference type="ARBA" id="ARBA00022842"/>
    </source>
</evidence>
<gene>
    <name evidence="5" type="ORF">PAPYR_10842</name>
</gene>
<comment type="caution">
    <text evidence="5">The sequence shown here is derived from an EMBL/GenBank/DDBJ whole genome shotgun (WGS) entry which is preliminary data.</text>
</comment>
<sequence length="269" mass="29858">MTNNRQQILCVWDFDNSLIDENSDTWIVEKLAPDLRGFMSEFHRAHPGQWTALMQQVFFKLHERGITRADYERSINDIPVSSANLEAIRLLHRAGADVRILSDANTFFIEAFLKHHGLSPLISHVASNPAHFDLTGQLRIDPYTLACPLPCPCQLCPANLCKGQVLSDWLHPVSQCQFDRVFYVGDGAGDLCPALRLSRPVGYVLARAGCSLERLLSKRLALDGLVPHLPQMAATNADPPAKIGAAGPWVGVWRSGEDVFQFFSSQLNG</sequence>
<dbReference type="InterPro" id="IPR006384">
    <property type="entry name" value="HAD_hydro_PyrdxlP_Pase-like"/>
</dbReference>
<comment type="cofactor">
    <cofactor evidence="1">
        <name>Mg(2+)</name>
        <dbReference type="ChEBI" id="CHEBI:18420"/>
    </cofactor>
</comment>
<keyword evidence="3" id="KW-0378">Hydrolase</keyword>
<dbReference type="PIRSF" id="PIRSF031051">
    <property type="entry name" value="PyrdxlP_Pase_PHOSPHO2"/>
    <property type="match status" value="1"/>
</dbReference>
<dbReference type="NCBIfam" id="TIGR01489">
    <property type="entry name" value="DKMTPPase-SF"/>
    <property type="match status" value="1"/>
</dbReference>
<dbReference type="InterPro" id="IPR036412">
    <property type="entry name" value="HAD-like_sf"/>
</dbReference>
<keyword evidence="2" id="KW-0479">Metal-binding</keyword>
<dbReference type="SUPFAM" id="SSF56784">
    <property type="entry name" value="HAD-like"/>
    <property type="match status" value="1"/>
</dbReference>
<evidence type="ECO:0000256" key="1">
    <source>
        <dbReference type="ARBA" id="ARBA00001946"/>
    </source>
</evidence>
<dbReference type="PANTHER" id="PTHR20889">
    <property type="entry name" value="PHOSPHATASE, ORPHAN 1, 2"/>
    <property type="match status" value="1"/>
</dbReference>